<feature type="transmembrane region" description="Helical" evidence="8">
    <location>
        <begin position="301"/>
        <end position="328"/>
    </location>
</feature>
<feature type="transmembrane region" description="Helical" evidence="8">
    <location>
        <begin position="145"/>
        <end position="171"/>
    </location>
</feature>
<sequence length="349" mass="37454">MDNKRIARIVLVALLAIGCFLILRPFVAAILFAAIVCVTTWPLHAWLLGRLGNRPAFASTLMILLLMLVVLLPMFFLAASVADAVPLLVGKLRAFVEHAAVAPPDWLARIPLAGEQLDEYWRRLAASREELNVLLKQFYDPTRRLLLRLVTLTGEGLLQLVLVLFIAFFFYRDGPLLAERLRSGSHMLADELGDQMLALTRSTVMGVMVGIVGTAAAQALVALAGFLIAGVPGAMLLAAATFFLSMIPVGPPLIWGGAAFWLYDQGQTGWAIFMAVYGIAVISSVDNFVKPLLISRTASLPILLIALGVFGGVLAFGFIGIFLGPVLLALGLVLAEKWTAAQAAAAPQP</sequence>
<dbReference type="PANTHER" id="PTHR21716">
    <property type="entry name" value="TRANSMEMBRANE PROTEIN"/>
    <property type="match status" value="1"/>
</dbReference>
<dbReference type="AlphaFoldDB" id="A0A809S0K0"/>
<evidence type="ECO:0000256" key="1">
    <source>
        <dbReference type="ARBA" id="ARBA00004651"/>
    </source>
</evidence>
<evidence type="ECO:0000256" key="2">
    <source>
        <dbReference type="ARBA" id="ARBA00009773"/>
    </source>
</evidence>
<protein>
    <submittedName>
        <fullName evidence="9">AI-2E family transporter</fullName>
    </submittedName>
</protein>
<evidence type="ECO:0000256" key="3">
    <source>
        <dbReference type="ARBA" id="ARBA00022448"/>
    </source>
</evidence>
<keyword evidence="3" id="KW-0813">Transport</keyword>
<reference evidence="9" key="1">
    <citation type="journal article" name="DNA Res.">
        <title>The physiological potential of anammox bacteria as revealed by their core genome structure.</title>
        <authorList>
            <person name="Okubo T."/>
            <person name="Toyoda A."/>
            <person name="Fukuhara K."/>
            <person name="Uchiyama I."/>
            <person name="Harigaya Y."/>
            <person name="Kuroiwa M."/>
            <person name="Suzuki T."/>
            <person name="Murakami Y."/>
            <person name="Suwa Y."/>
            <person name="Takami H."/>
        </authorList>
    </citation>
    <scope>NUCLEOTIDE SEQUENCE</scope>
    <source>
        <strain evidence="9">317325-3</strain>
    </source>
</reference>
<feature type="transmembrane region" description="Helical" evidence="8">
    <location>
        <begin position="269"/>
        <end position="289"/>
    </location>
</feature>
<evidence type="ECO:0000313" key="9">
    <source>
        <dbReference type="EMBL" id="BBO22057.1"/>
    </source>
</evidence>
<dbReference type="KEGG" id="ddz:DSYM_27560"/>
<dbReference type="EMBL" id="AP021857">
    <property type="protein sequence ID" value="BBO22057.1"/>
    <property type="molecule type" value="Genomic_DNA"/>
</dbReference>
<evidence type="ECO:0000256" key="7">
    <source>
        <dbReference type="ARBA" id="ARBA00023136"/>
    </source>
</evidence>
<evidence type="ECO:0000256" key="5">
    <source>
        <dbReference type="ARBA" id="ARBA00022692"/>
    </source>
</evidence>
<dbReference type="GO" id="GO:0005886">
    <property type="term" value="C:plasma membrane"/>
    <property type="evidence" value="ECO:0007669"/>
    <property type="project" value="UniProtKB-SubCell"/>
</dbReference>
<evidence type="ECO:0000313" key="10">
    <source>
        <dbReference type="Proteomes" id="UP000662914"/>
    </source>
</evidence>
<feature type="transmembrane region" description="Helical" evidence="8">
    <location>
        <begin position="204"/>
        <end position="229"/>
    </location>
</feature>
<keyword evidence="6 8" id="KW-1133">Transmembrane helix</keyword>
<evidence type="ECO:0000256" key="6">
    <source>
        <dbReference type="ARBA" id="ARBA00022989"/>
    </source>
</evidence>
<dbReference type="PANTHER" id="PTHR21716:SF67">
    <property type="entry name" value="TRANSPORT PROTEIN YDIK-RELATED"/>
    <property type="match status" value="1"/>
</dbReference>
<comment type="similarity">
    <text evidence="2">Belongs to the autoinducer-2 exporter (AI-2E) (TC 2.A.86) family.</text>
</comment>
<evidence type="ECO:0000256" key="8">
    <source>
        <dbReference type="SAM" id="Phobius"/>
    </source>
</evidence>
<dbReference type="InterPro" id="IPR002549">
    <property type="entry name" value="AI-2E-like"/>
</dbReference>
<keyword evidence="4" id="KW-1003">Cell membrane</keyword>
<feature type="transmembrane region" description="Helical" evidence="8">
    <location>
        <begin position="57"/>
        <end position="82"/>
    </location>
</feature>
<keyword evidence="7 8" id="KW-0472">Membrane</keyword>
<accession>A0A809S0K0</accession>
<name>A0A809S0K0_9PROT</name>
<dbReference type="PROSITE" id="PS51257">
    <property type="entry name" value="PROKAR_LIPOPROTEIN"/>
    <property type="match status" value="1"/>
</dbReference>
<keyword evidence="5 8" id="KW-0812">Transmembrane</keyword>
<dbReference type="Proteomes" id="UP000662914">
    <property type="component" value="Chromosome"/>
</dbReference>
<evidence type="ECO:0000256" key="4">
    <source>
        <dbReference type="ARBA" id="ARBA00022475"/>
    </source>
</evidence>
<comment type="subcellular location">
    <subcellularLocation>
        <location evidence="1">Cell membrane</location>
        <topology evidence="1">Multi-pass membrane protein</topology>
    </subcellularLocation>
</comment>
<feature type="transmembrane region" description="Helical" evidence="8">
    <location>
        <begin position="236"/>
        <end position="263"/>
    </location>
</feature>
<gene>
    <name evidence="9" type="ORF">DSYM_27560</name>
</gene>
<proteinExistence type="inferred from homology"/>
<dbReference type="Pfam" id="PF01594">
    <property type="entry name" value="AI-2E_transport"/>
    <property type="match status" value="1"/>
</dbReference>
<organism evidence="9 10">
    <name type="scientific">Candidatus Desulfobacillus denitrificans</name>
    <dbReference type="NCBI Taxonomy" id="2608985"/>
    <lineage>
        <taxon>Bacteria</taxon>
        <taxon>Pseudomonadati</taxon>
        <taxon>Pseudomonadota</taxon>
        <taxon>Betaproteobacteria</taxon>
        <taxon>Candidatus Desulfobacillus</taxon>
    </lineage>
</organism>